<reference evidence="8 9" key="1">
    <citation type="submission" date="2020-01" db="EMBL/GenBank/DDBJ databases">
        <title>Complete genome sequence of Chitinophaga sp. H33E-04 isolated from quinoa roots.</title>
        <authorList>
            <person name="Weon H.-Y."/>
            <person name="Lee S.A."/>
        </authorList>
    </citation>
    <scope>NUCLEOTIDE SEQUENCE [LARGE SCALE GENOMIC DNA]</scope>
    <source>
        <strain evidence="8 9">H33E-04</strain>
    </source>
</reference>
<dbReference type="GO" id="GO:0030203">
    <property type="term" value="P:glycosaminoglycan metabolic process"/>
    <property type="evidence" value="ECO:0007669"/>
    <property type="project" value="TreeGrafter"/>
</dbReference>
<evidence type="ECO:0000313" key="8">
    <source>
        <dbReference type="EMBL" id="QHS58766.1"/>
    </source>
</evidence>
<accession>A0A6B9Z9T5</accession>
<evidence type="ECO:0000256" key="2">
    <source>
        <dbReference type="ARBA" id="ARBA00006285"/>
    </source>
</evidence>
<dbReference type="PANTHER" id="PTHR22600:SF57">
    <property type="entry name" value="BETA-N-ACETYLHEXOSAMINIDASE"/>
    <property type="match status" value="1"/>
</dbReference>
<evidence type="ECO:0000256" key="6">
    <source>
        <dbReference type="SAM" id="SignalP"/>
    </source>
</evidence>
<feature type="chain" id="PRO_5025599248" description="beta-N-acetylhexosaminidase" evidence="6">
    <location>
        <begin position="19"/>
        <end position="382"/>
    </location>
</feature>
<evidence type="ECO:0000256" key="4">
    <source>
        <dbReference type="ARBA" id="ARBA00022801"/>
    </source>
</evidence>
<dbReference type="RefSeq" id="WP_162330469.1">
    <property type="nucleotide sequence ID" value="NZ_CP048113.1"/>
</dbReference>
<dbReference type="GO" id="GO:0005975">
    <property type="term" value="P:carbohydrate metabolic process"/>
    <property type="evidence" value="ECO:0007669"/>
    <property type="project" value="InterPro"/>
</dbReference>
<dbReference type="EMBL" id="CP048113">
    <property type="protein sequence ID" value="QHS58766.1"/>
    <property type="molecule type" value="Genomic_DNA"/>
</dbReference>
<dbReference type="Pfam" id="PF00728">
    <property type="entry name" value="Glyco_hydro_20"/>
    <property type="match status" value="1"/>
</dbReference>
<evidence type="ECO:0000256" key="1">
    <source>
        <dbReference type="ARBA" id="ARBA00001231"/>
    </source>
</evidence>
<feature type="domain" description="Glycoside hydrolase family 20 catalytic" evidence="7">
    <location>
        <begin position="39"/>
        <end position="324"/>
    </location>
</feature>
<dbReference type="GO" id="GO:0016020">
    <property type="term" value="C:membrane"/>
    <property type="evidence" value="ECO:0007669"/>
    <property type="project" value="TreeGrafter"/>
</dbReference>
<dbReference type="InterPro" id="IPR025705">
    <property type="entry name" value="Beta_hexosaminidase_sua/sub"/>
</dbReference>
<keyword evidence="4 8" id="KW-0378">Hydrolase</keyword>
<evidence type="ECO:0000313" key="9">
    <source>
        <dbReference type="Proteomes" id="UP000476411"/>
    </source>
</evidence>
<comment type="similarity">
    <text evidence="2">Belongs to the glycosyl hydrolase 20 family.</text>
</comment>
<evidence type="ECO:0000256" key="3">
    <source>
        <dbReference type="ARBA" id="ARBA00012663"/>
    </source>
</evidence>
<dbReference type="GO" id="GO:0004563">
    <property type="term" value="F:beta-N-acetylhexosaminidase activity"/>
    <property type="evidence" value="ECO:0007669"/>
    <property type="project" value="UniProtKB-EC"/>
</dbReference>
<dbReference type="PANTHER" id="PTHR22600">
    <property type="entry name" value="BETA-HEXOSAMINIDASE"/>
    <property type="match status" value="1"/>
</dbReference>
<proteinExistence type="inferred from homology"/>
<dbReference type="EC" id="3.2.1.52" evidence="3"/>
<evidence type="ECO:0000259" key="7">
    <source>
        <dbReference type="Pfam" id="PF00728"/>
    </source>
</evidence>
<keyword evidence="9" id="KW-1185">Reference proteome</keyword>
<evidence type="ECO:0000256" key="5">
    <source>
        <dbReference type="PIRSR" id="PIRSR625705-1"/>
    </source>
</evidence>
<dbReference type="KEGG" id="chih:GWR21_03850"/>
<comment type="catalytic activity">
    <reaction evidence="1">
        <text>Hydrolysis of terminal non-reducing N-acetyl-D-hexosamine residues in N-acetyl-beta-D-hexosaminides.</text>
        <dbReference type="EC" id="3.2.1.52"/>
    </reaction>
</comment>
<dbReference type="InterPro" id="IPR017853">
    <property type="entry name" value="GH"/>
</dbReference>
<sequence length="382" mass="43711">MKNVLLLCLLGAALTAFTSSSRQTSTMEAPVPDSIMPIRGFCIAAPRKASLDAFIKFIREELATRKVNTLVLRVEYNYEYESYPELRDPEALSKADVKKLVKVCRDNNINLIPQLNLLGHQSWASHTNNLLVKFPQFDETPWVKMPEKYEWPNEDGLYCKSYCPLHPDVHAVVFKLMDELCDVFESKSYHAGLDEVFYIGEAKCPRCGGRDKAELFAGEVTRMRNHLAEKGRTLWIWGDRLIDGKTTGIGMWEGSLNNTYRAIDMIPKDVMICDWHYDRADKTPVYFAMKGLSVITCPWRKPAFASQQVKDMLEYRASATGVMKERYQGMMQTVWSGAEDFMEEYYGRKAPRADQSGKPVDTLNTQSRCFRQLFADINRAAL</sequence>
<gene>
    <name evidence="8" type="ORF">GWR21_03850</name>
</gene>
<dbReference type="Gene3D" id="3.20.20.80">
    <property type="entry name" value="Glycosidases"/>
    <property type="match status" value="1"/>
</dbReference>
<protein>
    <recommendedName>
        <fullName evidence="3">beta-N-acetylhexosaminidase</fullName>
        <ecNumber evidence="3">3.2.1.52</ecNumber>
    </recommendedName>
</protein>
<dbReference type="AlphaFoldDB" id="A0A6B9Z9T5"/>
<feature type="active site" description="Proton donor" evidence="5">
    <location>
        <position position="195"/>
    </location>
</feature>
<dbReference type="InterPro" id="IPR015883">
    <property type="entry name" value="Glyco_hydro_20_cat"/>
</dbReference>
<name>A0A6B9Z9T5_9BACT</name>
<organism evidence="8 9">
    <name type="scientific">Chitinophaga agri</name>
    <dbReference type="NCBI Taxonomy" id="2703787"/>
    <lineage>
        <taxon>Bacteria</taxon>
        <taxon>Pseudomonadati</taxon>
        <taxon>Bacteroidota</taxon>
        <taxon>Chitinophagia</taxon>
        <taxon>Chitinophagales</taxon>
        <taxon>Chitinophagaceae</taxon>
        <taxon>Chitinophaga</taxon>
    </lineage>
</organism>
<dbReference type="SUPFAM" id="SSF51445">
    <property type="entry name" value="(Trans)glycosidases"/>
    <property type="match status" value="1"/>
</dbReference>
<feature type="signal peptide" evidence="6">
    <location>
        <begin position="1"/>
        <end position="18"/>
    </location>
</feature>
<dbReference type="Proteomes" id="UP000476411">
    <property type="component" value="Chromosome"/>
</dbReference>
<keyword evidence="6" id="KW-0732">Signal</keyword>